<evidence type="ECO:0000259" key="5">
    <source>
        <dbReference type="PROSITE" id="PS50901"/>
    </source>
</evidence>
<dbReference type="PANTHER" id="PTHR22683">
    <property type="entry name" value="SPORULATION PROTEIN RELATED"/>
    <property type="match status" value="1"/>
</dbReference>
<dbReference type="PROSITE" id="PS50901">
    <property type="entry name" value="FTSK"/>
    <property type="match status" value="1"/>
</dbReference>
<feature type="transmembrane region" description="Helical" evidence="4">
    <location>
        <begin position="20"/>
        <end position="39"/>
    </location>
</feature>
<accession>A0A380L353</accession>
<dbReference type="SUPFAM" id="SSF52540">
    <property type="entry name" value="P-loop containing nucleoside triphosphate hydrolases"/>
    <property type="match status" value="1"/>
</dbReference>
<sequence length="565" mass="65331">MHLFTYRGLRVHKLYRHIRVITSILMLSPFLIGNAFYYYPIYDLIIADPLFYLPKILLTTLPPIVIIPIVNLILYQKVLFFQRLNSLRIMTNFLLENRYYLSKTVKRDGKTLEKIALPKVYVKRGKYQLLASFILEGNKFQDRFINLGATLEVMYNGDFRNKTFDERFVQYEIAINRIASRINVSEVTMTDQGIRLMKDVFWDYVAEPHLLIGGGTGGGKTVILMTIVLALAKIGFIDLCDPKNADLSGLKNVPVFKGRVFISKEDIITCLKDNVTEMENRYETMQNHPDYKIGKNFAQYGLKPKFIVINEWAAFIAKIENDYRLQAEATEYLTQIILEGRQAGLFVIQAMQRPDGEYIKTALRDNFMKRLSVGHLEDTGYNMMFGNANRNKEFKKLDKINGKKVHGRGYIANNSELAGEFFSPYVPFNKGFSFEEEFMKLPVLEDEQLVTHKDSLEDLEPIEEDYEPMDDEVMEVLEEKRLLTEFAKENDLTVKTLRKIIYLMDERGIPFDKEDNSLVVTPFQEQLLLEILSLFEEEGRKSYPKAVESCLANHGLGQEQGQGQA</sequence>
<dbReference type="Pfam" id="PF01580">
    <property type="entry name" value="FtsK_SpoIIIE"/>
    <property type="match status" value="1"/>
</dbReference>
<dbReference type="Proteomes" id="UP000255236">
    <property type="component" value="Unassembled WGS sequence"/>
</dbReference>
<keyword evidence="4" id="KW-1133">Transmembrane helix</keyword>
<dbReference type="InterPro" id="IPR027417">
    <property type="entry name" value="P-loop_NTPase"/>
</dbReference>
<organism evidence="6 7">
    <name type="scientific">Streptococcus milleri</name>
    <dbReference type="NCBI Taxonomy" id="33040"/>
    <lineage>
        <taxon>Bacteria</taxon>
        <taxon>Bacillati</taxon>
        <taxon>Bacillota</taxon>
        <taxon>Bacilli</taxon>
        <taxon>Lactobacillales</taxon>
        <taxon>Streptococcaceae</taxon>
        <taxon>Streptococcus</taxon>
    </lineage>
</organism>
<evidence type="ECO:0000256" key="2">
    <source>
        <dbReference type="ARBA" id="ARBA00022840"/>
    </source>
</evidence>
<evidence type="ECO:0000313" key="6">
    <source>
        <dbReference type="EMBL" id="SUN80547.1"/>
    </source>
</evidence>
<feature type="binding site" evidence="3">
    <location>
        <begin position="214"/>
        <end position="221"/>
    </location>
    <ligand>
        <name>ATP</name>
        <dbReference type="ChEBI" id="CHEBI:30616"/>
    </ligand>
</feature>
<dbReference type="EMBL" id="UHFT01000001">
    <property type="protein sequence ID" value="SUN80547.1"/>
    <property type="molecule type" value="Genomic_DNA"/>
</dbReference>
<dbReference type="GO" id="GO:0005524">
    <property type="term" value="F:ATP binding"/>
    <property type="evidence" value="ECO:0007669"/>
    <property type="project" value="UniProtKB-UniRule"/>
</dbReference>
<keyword evidence="2 3" id="KW-0067">ATP-binding</keyword>
<keyword evidence="7" id="KW-1185">Reference proteome</keyword>
<proteinExistence type="predicted"/>
<dbReference type="RefSeq" id="WP_115263330.1">
    <property type="nucleotide sequence ID" value="NZ_UHFT01000001.1"/>
</dbReference>
<keyword evidence="4" id="KW-0812">Transmembrane</keyword>
<gene>
    <name evidence="6" type="primary">spoIIIE</name>
    <name evidence="6" type="ORF">NCTC11063_01252</name>
</gene>
<evidence type="ECO:0000256" key="3">
    <source>
        <dbReference type="PROSITE-ProRule" id="PRU00289"/>
    </source>
</evidence>
<evidence type="ECO:0000313" key="7">
    <source>
        <dbReference type="Proteomes" id="UP000255236"/>
    </source>
</evidence>
<dbReference type="InterPro" id="IPR002543">
    <property type="entry name" value="FtsK_dom"/>
</dbReference>
<name>A0A380L353_9STRE</name>
<protein>
    <submittedName>
        <fullName evidence="6">Transposon protein DNA segregation ATPase</fullName>
    </submittedName>
</protein>
<keyword evidence="4" id="KW-0472">Membrane</keyword>
<dbReference type="GO" id="GO:0003677">
    <property type="term" value="F:DNA binding"/>
    <property type="evidence" value="ECO:0007669"/>
    <property type="project" value="InterPro"/>
</dbReference>
<evidence type="ECO:0000256" key="1">
    <source>
        <dbReference type="ARBA" id="ARBA00022741"/>
    </source>
</evidence>
<feature type="domain" description="FtsK" evidence="5">
    <location>
        <begin position="197"/>
        <end position="382"/>
    </location>
</feature>
<reference evidence="6" key="1">
    <citation type="submission" date="2018-06" db="EMBL/GenBank/DDBJ databases">
        <authorList>
            <consortium name="Pathogen Informatics"/>
            <person name="Doyle S."/>
        </authorList>
    </citation>
    <scope>NUCLEOTIDE SEQUENCE [LARGE SCALE GENOMIC DNA]</scope>
    <source>
        <strain evidence="6">NCTC11063</strain>
    </source>
</reference>
<feature type="transmembrane region" description="Helical" evidence="4">
    <location>
        <begin position="51"/>
        <end position="74"/>
    </location>
</feature>
<dbReference type="InterPro" id="IPR050206">
    <property type="entry name" value="FtsK/SpoIIIE/SftA"/>
</dbReference>
<keyword evidence="1 3" id="KW-0547">Nucleotide-binding</keyword>
<comment type="caution">
    <text evidence="6">The sequence shown here is derived from an EMBL/GenBank/DDBJ whole genome shotgun (WGS) entry which is preliminary data.</text>
</comment>
<dbReference type="Gene3D" id="3.40.50.300">
    <property type="entry name" value="P-loop containing nucleotide triphosphate hydrolases"/>
    <property type="match status" value="1"/>
</dbReference>
<dbReference type="AlphaFoldDB" id="A0A380L353"/>
<evidence type="ECO:0000256" key="4">
    <source>
        <dbReference type="SAM" id="Phobius"/>
    </source>
</evidence>
<dbReference type="PANTHER" id="PTHR22683:SF47">
    <property type="entry name" value="FTSK DOMAIN-CONTAINING PROTEIN YDCQ"/>
    <property type="match status" value="1"/>
</dbReference>